<dbReference type="Pfam" id="PF14488">
    <property type="entry name" value="DUF4434"/>
    <property type="match status" value="1"/>
</dbReference>
<feature type="domain" description="DUF4434" evidence="1">
    <location>
        <begin position="19"/>
        <end position="306"/>
    </location>
</feature>
<reference evidence="2 4" key="2">
    <citation type="journal article" date="2016" name="Genome Announc.">
        <title>Genome Sequence of Nitrosomonas communis Strain Nm2, a Mesophilic Ammonia-Oxidizing Bacterium Isolated from Mediterranean Soil.</title>
        <authorList>
            <person name="Kozlowski J.A."/>
            <person name="Kits K.D."/>
            <person name="Stein L.Y."/>
        </authorList>
    </citation>
    <scope>NUCLEOTIDE SEQUENCE [LARGE SCALE GENOMIC DNA]</scope>
    <source>
        <strain evidence="2 4">Nm2</strain>
    </source>
</reference>
<reference evidence="3 5" key="3">
    <citation type="submission" date="2019-07" db="EMBL/GenBank/DDBJ databases">
        <title>Active sludge and wastewater microbial communities from Klosterneuburg, Austria.</title>
        <authorList>
            <person name="Wagner M."/>
        </authorList>
    </citation>
    <scope>NUCLEOTIDE SEQUENCE [LARGE SCALE GENOMIC DNA]</scope>
    <source>
        <strain evidence="3 5">Nm2</strain>
    </source>
</reference>
<evidence type="ECO:0000313" key="2">
    <source>
        <dbReference type="EMBL" id="AKH36789.1"/>
    </source>
</evidence>
<proteinExistence type="predicted"/>
<keyword evidence="4" id="KW-1185">Reference proteome</keyword>
<dbReference type="OrthoDB" id="5461181at2"/>
<sequence length="337" mass="39150">MIIFSRALFLKEPEPIYPIRGTFIQLLENSHGQWKENDWLIFFSYLKKLKISDLYLQWTVADTHAFFSSSSLQSVKFPPLETILKLAEQLDIKINIGLVYDDKYWNQITKNPHQVKVYLDELLNRSTFVAEQIAPIAIKYKSFNGWYITEEVDDINWRRVDKKELLFAYLGQLSSALEKLTPGYQIAISGFCNGQIKIAEFKKFWDQLFKRTRINLALFQDGIGVNKLTFSKLPNYLAAFKQAAVDNQKEIGVIVEIFRQTDGYPINKKPFQAVPADLFRINLQRQLASRFSQNIIAFCIPSYMMPIAGNLGEALYNRYLADIEENINSDSRLEQLR</sequence>
<dbReference type="EMBL" id="CP011451">
    <property type="protein sequence ID" value="AKH36789.1"/>
    <property type="molecule type" value="Genomic_DNA"/>
</dbReference>
<dbReference type="EMBL" id="VNHT01000014">
    <property type="protein sequence ID" value="TYP90173.1"/>
    <property type="molecule type" value="Genomic_DNA"/>
</dbReference>
<dbReference type="PATRIC" id="fig|44574.3.peg.357"/>
<evidence type="ECO:0000259" key="1">
    <source>
        <dbReference type="Pfam" id="PF14488"/>
    </source>
</evidence>
<dbReference type="Gene3D" id="3.20.20.80">
    <property type="entry name" value="Glycosidases"/>
    <property type="match status" value="1"/>
</dbReference>
<gene>
    <name evidence="2" type="ORF">AAW31_01545</name>
    <name evidence="3" type="ORF">BCL69_10142</name>
</gene>
<name>A0A0F7KDH5_9PROT</name>
<evidence type="ECO:0000313" key="5">
    <source>
        <dbReference type="Proteomes" id="UP000324176"/>
    </source>
</evidence>
<dbReference type="KEGG" id="nco:AAW31_01545"/>
<organism evidence="2 4">
    <name type="scientific">Nitrosomonas communis</name>
    <dbReference type="NCBI Taxonomy" id="44574"/>
    <lineage>
        <taxon>Bacteria</taxon>
        <taxon>Pseudomonadati</taxon>
        <taxon>Pseudomonadota</taxon>
        <taxon>Betaproteobacteria</taxon>
        <taxon>Nitrosomonadales</taxon>
        <taxon>Nitrosomonadaceae</taxon>
        <taxon>Nitrosomonas</taxon>
    </lineage>
</organism>
<evidence type="ECO:0000313" key="3">
    <source>
        <dbReference type="EMBL" id="TYP90173.1"/>
    </source>
</evidence>
<dbReference type="InterPro" id="IPR027849">
    <property type="entry name" value="DUF4434"/>
</dbReference>
<dbReference type="Proteomes" id="UP000034156">
    <property type="component" value="Chromosome"/>
</dbReference>
<dbReference type="RefSeq" id="WP_046848892.1">
    <property type="nucleotide sequence ID" value="NZ_CP011451.1"/>
</dbReference>
<reference evidence="4" key="1">
    <citation type="submission" date="2015-05" db="EMBL/GenBank/DDBJ databases">
        <title>Draft genome of Nitrosomonas communis strain Nm2.</title>
        <authorList>
            <person name="Kozlowski J.A."/>
            <person name="Kits K.D."/>
            <person name="Stein L.Y."/>
        </authorList>
    </citation>
    <scope>NUCLEOTIDE SEQUENCE [LARGE SCALE GENOMIC DNA]</scope>
    <source>
        <strain evidence="4">Nm2</strain>
    </source>
</reference>
<protein>
    <submittedName>
        <fullName evidence="3">Uncharacterized protein DUF4434</fullName>
    </submittedName>
</protein>
<evidence type="ECO:0000313" key="4">
    <source>
        <dbReference type="Proteomes" id="UP000034156"/>
    </source>
</evidence>
<dbReference type="Proteomes" id="UP000324176">
    <property type="component" value="Unassembled WGS sequence"/>
</dbReference>
<dbReference type="AlphaFoldDB" id="A0A0F7KDH5"/>
<accession>A0A0F7KDH5</accession>